<accession>A0A9W7LB01</accession>
<dbReference type="PANTHER" id="PTHR43147:SF5">
    <property type="entry name" value="OXIDOREDUCTASE"/>
    <property type="match status" value="1"/>
</dbReference>
<gene>
    <name evidence="2" type="ORF">TrCOL_g7800</name>
</gene>
<evidence type="ECO:0000259" key="1">
    <source>
        <dbReference type="Pfam" id="PF00248"/>
    </source>
</evidence>
<dbReference type="PANTHER" id="PTHR43147">
    <property type="entry name" value="PROTEIN TAS"/>
    <property type="match status" value="1"/>
</dbReference>
<dbReference type="Pfam" id="PF00248">
    <property type="entry name" value="Aldo_ket_red"/>
    <property type="match status" value="1"/>
</dbReference>
<proteinExistence type="predicted"/>
<organism evidence="2 3">
    <name type="scientific">Triparma columacea</name>
    <dbReference type="NCBI Taxonomy" id="722753"/>
    <lineage>
        <taxon>Eukaryota</taxon>
        <taxon>Sar</taxon>
        <taxon>Stramenopiles</taxon>
        <taxon>Ochrophyta</taxon>
        <taxon>Bolidophyceae</taxon>
        <taxon>Parmales</taxon>
        <taxon>Triparmaceae</taxon>
        <taxon>Triparma</taxon>
    </lineage>
</organism>
<sequence>MLLSTPYYAYNPSQSIINRRNIIKNCIAASASPTLLLPSASLALPSTGVPKCEIGKCQVSKTIQGYWQLAGGHGVYSIPTVLKTMETHYRSGLTSLDTADIYGPSESIVGKFAKDVGCGVNTKLCVFDAKKVTRASIRERVKESREKLGKIDLMQFFWADVGDKKFVDVALWLAELREEGMFGEVGVTNFNLPSLKLMQDAGVGIKSNQVQNSCLDRRVVQSGQADYCAAEGIKLVSFGTVGSGILSDAYLGRGKPTASEVDTYSMRMYAGTANRFGGGSWELVQELLGAMDAVRASVEKSGRGREVTIGNIAQRFVLDTDPTDGCLLVGVRNDRHVADNVRTHSFKLEEGEVKVIQEIVDKRKGPKGDVWDAERGFV</sequence>
<protein>
    <recommendedName>
        <fullName evidence="1">NADP-dependent oxidoreductase domain-containing protein</fullName>
    </recommendedName>
</protein>
<evidence type="ECO:0000313" key="2">
    <source>
        <dbReference type="EMBL" id="GMI44485.1"/>
    </source>
</evidence>
<dbReference type="EMBL" id="BRYA01001484">
    <property type="protein sequence ID" value="GMI44485.1"/>
    <property type="molecule type" value="Genomic_DNA"/>
</dbReference>
<dbReference type="InterPro" id="IPR036812">
    <property type="entry name" value="NAD(P)_OxRdtase_dom_sf"/>
</dbReference>
<dbReference type="InterPro" id="IPR023210">
    <property type="entry name" value="NADP_OxRdtase_dom"/>
</dbReference>
<evidence type="ECO:0000313" key="3">
    <source>
        <dbReference type="Proteomes" id="UP001165065"/>
    </source>
</evidence>
<dbReference type="Proteomes" id="UP001165065">
    <property type="component" value="Unassembled WGS sequence"/>
</dbReference>
<reference evidence="3" key="1">
    <citation type="journal article" date="2023" name="Commun. Biol.">
        <title>Genome analysis of Parmales, the sister group of diatoms, reveals the evolutionary specialization of diatoms from phago-mixotrophs to photoautotrophs.</title>
        <authorList>
            <person name="Ban H."/>
            <person name="Sato S."/>
            <person name="Yoshikawa S."/>
            <person name="Yamada K."/>
            <person name="Nakamura Y."/>
            <person name="Ichinomiya M."/>
            <person name="Sato N."/>
            <person name="Blanc-Mathieu R."/>
            <person name="Endo H."/>
            <person name="Kuwata A."/>
            <person name="Ogata H."/>
        </authorList>
    </citation>
    <scope>NUCLEOTIDE SEQUENCE [LARGE SCALE GENOMIC DNA]</scope>
</reference>
<keyword evidence="3" id="KW-1185">Reference proteome</keyword>
<dbReference type="OrthoDB" id="48988at2759"/>
<dbReference type="Gene3D" id="3.20.20.100">
    <property type="entry name" value="NADP-dependent oxidoreductase domain"/>
    <property type="match status" value="1"/>
</dbReference>
<comment type="caution">
    <text evidence="2">The sequence shown here is derived from an EMBL/GenBank/DDBJ whole genome shotgun (WGS) entry which is preliminary data.</text>
</comment>
<dbReference type="AlphaFoldDB" id="A0A9W7LB01"/>
<name>A0A9W7LB01_9STRA</name>
<feature type="domain" description="NADP-dependent oxidoreductase" evidence="1">
    <location>
        <begin position="64"/>
        <end position="360"/>
    </location>
</feature>
<dbReference type="SUPFAM" id="SSF51430">
    <property type="entry name" value="NAD(P)-linked oxidoreductase"/>
    <property type="match status" value="1"/>
</dbReference>